<organism evidence="8 9">
    <name type="scientific">Aphis glycines</name>
    <name type="common">Soybean aphid</name>
    <dbReference type="NCBI Taxonomy" id="307491"/>
    <lineage>
        <taxon>Eukaryota</taxon>
        <taxon>Metazoa</taxon>
        <taxon>Ecdysozoa</taxon>
        <taxon>Arthropoda</taxon>
        <taxon>Hexapoda</taxon>
        <taxon>Insecta</taxon>
        <taxon>Pterygota</taxon>
        <taxon>Neoptera</taxon>
        <taxon>Paraneoptera</taxon>
        <taxon>Hemiptera</taxon>
        <taxon>Sternorrhyncha</taxon>
        <taxon>Aphidomorpha</taxon>
        <taxon>Aphidoidea</taxon>
        <taxon>Aphididae</taxon>
        <taxon>Aphidini</taxon>
        <taxon>Aphis</taxon>
        <taxon>Aphis</taxon>
    </lineage>
</organism>
<protein>
    <recommendedName>
        <fullName evidence="6">Large ribosomal subunit protein mL49</fullName>
    </recommendedName>
    <alternativeName>
        <fullName evidence="7">39S ribosomal protein L49, mitochondrial</fullName>
    </alternativeName>
</protein>
<evidence type="ECO:0000313" key="9">
    <source>
        <dbReference type="Proteomes" id="UP000475862"/>
    </source>
</evidence>
<dbReference type="InterPro" id="IPR007740">
    <property type="entry name" value="Ribosomal_mL49"/>
</dbReference>
<keyword evidence="5" id="KW-0687">Ribonucleoprotein</keyword>
<evidence type="ECO:0000256" key="1">
    <source>
        <dbReference type="ARBA" id="ARBA00004173"/>
    </source>
</evidence>
<keyword evidence="4" id="KW-0496">Mitochondrion</keyword>
<dbReference type="Pfam" id="PF05046">
    <property type="entry name" value="Img2"/>
    <property type="match status" value="1"/>
</dbReference>
<comment type="subcellular location">
    <subcellularLocation>
        <location evidence="1">Mitochondrion</location>
    </subcellularLocation>
</comment>
<dbReference type="AlphaFoldDB" id="A0A6G0U090"/>
<reference evidence="8 9" key="1">
    <citation type="submission" date="2019-08" db="EMBL/GenBank/DDBJ databases">
        <title>The genome of the soybean aphid Biotype 1, its phylome, world population structure and adaptation to the North American continent.</title>
        <authorList>
            <person name="Giordano R."/>
            <person name="Donthu R.K."/>
            <person name="Hernandez A.G."/>
            <person name="Wright C.L."/>
            <person name="Zimin A.V."/>
        </authorList>
    </citation>
    <scope>NUCLEOTIDE SEQUENCE [LARGE SCALE GENOMIC DNA]</scope>
    <source>
        <tissue evidence="8">Whole aphids</tissue>
    </source>
</reference>
<dbReference type="PANTHER" id="PTHR13477:SF0">
    <property type="entry name" value="LARGE RIBOSOMAL SUBUNIT PROTEIN ML49"/>
    <property type="match status" value="1"/>
</dbReference>
<dbReference type="GO" id="GO:0005762">
    <property type="term" value="C:mitochondrial large ribosomal subunit"/>
    <property type="evidence" value="ECO:0007669"/>
    <property type="project" value="TreeGrafter"/>
</dbReference>
<proteinExistence type="inferred from homology"/>
<dbReference type="GO" id="GO:0003735">
    <property type="term" value="F:structural constituent of ribosome"/>
    <property type="evidence" value="ECO:0007669"/>
    <property type="project" value="InterPro"/>
</dbReference>
<evidence type="ECO:0000256" key="5">
    <source>
        <dbReference type="ARBA" id="ARBA00023274"/>
    </source>
</evidence>
<evidence type="ECO:0000256" key="4">
    <source>
        <dbReference type="ARBA" id="ARBA00023128"/>
    </source>
</evidence>
<comment type="caution">
    <text evidence="8">The sequence shown here is derived from an EMBL/GenBank/DDBJ whole genome shotgun (WGS) entry which is preliminary data.</text>
</comment>
<keyword evidence="9" id="KW-1185">Reference proteome</keyword>
<name>A0A6G0U090_APHGL</name>
<dbReference type="OrthoDB" id="19439at2759"/>
<evidence type="ECO:0000256" key="3">
    <source>
        <dbReference type="ARBA" id="ARBA00022980"/>
    </source>
</evidence>
<keyword evidence="3" id="KW-0689">Ribosomal protein</keyword>
<evidence type="ECO:0000256" key="2">
    <source>
        <dbReference type="ARBA" id="ARBA00005677"/>
    </source>
</evidence>
<dbReference type="PANTHER" id="PTHR13477">
    <property type="entry name" value="MITOCHONDRIAL 39S RIBOSOMAL PROTEIN L49"/>
    <property type="match status" value="1"/>
</dbReference>
<dbReference type="FunFam" id="3.30.780.10:FF:000009">
    <property type="entry name" value="39S ribosomal protein L49, mitochondrial"/>
    <property type="match status" value="1"/>
</dbReference>
<dbReference type="Proteomes" id="UP000475862">
    <property type="component" value="Unassembled WGS sequence"/>
</dbReference>
<gene>
    <name evidence="8" type="ORF">AGLY_002442</name>
</gene>
<evidence type="ECO:0000256" key="7">
    <source>
        <dbReference type="ARBA" id="ARBA00035545"/>
    </source>
</evidence>
<accession>A0A6G0U090</accession>
<dbReference type="GO" id="GO:0006412">
    <property type="term" value="P:translation"/>
    <property type="evidence" value="ECO:0007669"/>
    <property type="project" value="InterPro"/>
</dbReference>
<dbReference type="Gene3D" id="3.30.780.10">
    <property type="entry name" value="SUI1-like domain"/>
    <property type="match status" value="1"/>
</dbReference>
<evidence type="ECO:0000256" key="6">
    <source>
        <dbReference type="ARBA" id="ARBA00035191"/>
    </source>
</evidence>
<comment type="similarity">
    <text evidence="2">Belongs to the mitochondrion-specific ribosomal protein mL49 family.</text>
</comment>
<sequence length="274" mass="32002">MALRILFKNITLRSGMPLQFNNLVCKRDSSYRSSPIAQDPSCYAKYEVSSSPEEWKFVERLLPSTLIPTPSDRKDLPSGWQPQTATFGEYPYFVHRSRNHMLPVYLKVSMRGTRRITQINNVDGNIWALEAAIKKYLTRVYGDKKIIATKVHEVCGHLCIHGDHVSKVKEWLLKKVIVNTELQYEQTTLIVREYFITVTCVDQFFKKQLFGRLFDEVVEHKYEIKNYEIKTIIDGNDIDFYYTLSSKRTCCNLIKISFLYVSAVPNHFETIIHK</sequence>
<evidence type="ECO:0000313" key="8">
    <source>
        <dbReference type="EMBL" id="KAE9542531.1"/>
    </source>
</evidence>
<dbReference type="EMBL" id="VYZN01000009">
    <property type="protein sequence ID" value="KAE9542531.1"/>
    <property type="molecule type" value="Genomic_DNA"/>
</dbReference>